<evidence type="ECO:0000259" key="9">
    <source>
        <dbReference type="PROSITE" id="PS50928"/>
    </source>
</evidence>
<dbReference type="InterPro" id="IPR000515">
    <property type="entry name" value="MetI-like"/>
</dbReference>
<dbReference type="InterPro" id="IPR035906">
    <property type="entry name" value="MetI-like_sf"/>
</dbReference>
<evidence type="ECO:0000256" key="4">
    <source>
        <dbReference type="ARBA" id="ARBA00022692"/>
    </source>
</evidence>
<reference evidence="10 11" key="1">
    <citation type="submission" date="2024-09" db="EMBL/GenBank/DDBJ databases">
        <authorList>
            <person name="Sun Q."/>
            <person name="Mori K."/>
        </authorList>
    </citation>
    <scope>NUCLEOTIDE SEQUENCE [LARGE SCALE GENOMIC DNA]</scope>
    <source>
        <strain evidence="10 11">TBRC 3947</strain>
    </source>
</reference>
<dbReference type="RefSeq" id="WP_377251397.1">
    <property type="nucleotide sequence ID" value="NZ_JBHLUH010000023.1"/>
</dbReference>
<keyword evidence="2 7" id="KW-0813">Transport</keyword>
<dbReference type="PANTHER" id="PTHR43163">
    <property type="entry name" value="DIPEPTIDE TRANSPORT SYSTEM PERMEASE PROTEIN DPPB-RELATED"/>
    <property type="match status" value="1"/>
</dbReference>
<comment type="similarity">
    <text evidence="7">Belongs to the binding-protein-dependent transport system permease family.</text>
</comment>
<dbReference type="Pfam" id="PF00528">
    <property type="entry name" value="BPD_transp_1"/>
    <property type="match status" value="1"/>
</dbReference>
<accession>A0ABV6M3C8</accession>
<evidence type="ECO:0000256" key="2">
    <source>
        <dbReference type="ARBA" id="ARBA00022448"/>
    </source>
</evidence>
<evidence type="ECO:0000313" key="11">
    <source>
        <dbReference type="Proteomes" id="UP001589867"/>
    </source>
</evidence>
<gene>
    <name evidence="10" type="ORF">ACFFIA_15380</name>
</gene>
<dbReference type="InterPro" id="IPR045621">
    <property type="entry name" value="BPD_transp_1_N"/>
</dbReference>
<name>A0ABV6M3C8_9ACTN</name>
<feature type="transmembrane region" description="Helical" evidence="7">
    <location>
        <begin position="146"/>
        <end position="167"/>
    </location>
</feature>
<evidence type="ECO:0000256" key="6">
    <source>
        <dbReference type="ARBA" id="ARBA00023136"/>
    </source>
</evidence>
<keyword evidence="3" id="KW-1003">Cell membrane</keyword>
<dbReference type="Gene3D" id="1.10.3720.10">
    <property type="entry name" value="MetI-like"/>
    <property type="match status" value="1"/>
</dbReference>
<feature type="compositionally biased region" description="Polar residues" evidence="8">
    <location>
        <begin position="18"/>
        <end position="27"/>
    </location>
</feature>
<organism evidence="10 11">
    <name type="scientific">Phytohabitans kaempferiae</name>
    <dbReference type="NCBI Taxonomy" id="1620943"/>
    <lineage>
        <taxon>Bacteria</taxon>
        <taxon>Bacillati</taxon>
        <taxon>Actinomycetota</taxon>
        <taxon>Actinomycetes</taxon>
        <taxon>Micromonosporales</taxon>
        <taxon>Micromonosporaceae</taxon>
    </lineage>
</organism>
<keyword evidence="6 7" id="KW-0472">Membrane</keyword>
<evidence type="ECO:0000256" key="5">
    <source>
        <dbReference type="ARBA" id="ARBA00022989"/>
    </source>
</evidence>
<feature type="transmembrane region" description="Helical" evidence="7">
    <location>
        <begin position="305"/>
        <end position="327"/>
    </location>
</feature>
<feature type="transmembrane region" description="Helical" evidence="7">
    <location>
        <begin position="187"/>
        <end position="209"/>
    </location>
</feature>
<evidence type="ECO:0000256" key="8">
    <source>
        <dbReference type="SAM" id="MobiDB-lite"/>
    </source>
</evidence>
<keyword evidence="11" id="KW-1185">Reference proteome</keyword>
<evidence type="ECO:0000256" key="3">
    <source>
        <dbReference type="ARBA" id="ARBA00022475"/>
    </source>
</evidence>
<keyword evidence="4 7" id="KW-0812">Transmembrane</keyword>
<feature type="domain" description="ABC transmembrane type-1" evidence="9">
    <location>
        <begin position="140"/>
        <end position="370"/>
    </location>
</feature>
<dbReference type="Pfam" id="PF19300">
    <property type="entry name" value="BPD_transp_1_N"/>
    <property type="match status" value="1"/>
</dbReference>
<feature type="transmembrane region" description="Helical" evidence="7">
    <location>
        <begin position="347"/>
        <end position="370"/>
    </location>
</feature>
<evidence type="ECO:0000256" key="7">
    <source>
        <dbReference type="RuleBase" id="RU363032"/>
    </source>
</evidence>
<evidence type="ECO:0000256" key="1">
    <source>
        <dbReference type="ARBA" id="ARBA00004651"/>
    </source>
</evidence>
<feature type="transmembrane region" description="Helical" evidence="7">
    <location>
        <begin position="244"/>
        <end position="264"/>
    </location>
</feature>
<comment type="caution">
    <text evidence="10">The sequence shown here is derived from an EMBL/GenBank/DDBJ whole genome shotgun (WGS) entry which is preliminary data.</text>
</comment>
<dbReference type="PROSITE" id="PS50928">
    <property type="entry name" value="ABC_TM1"/>
    <property type="match status" value="1"/>
</dbReference>
<sequence>MAERTQATADVHHEPADSSGTPLTGTSDAVRRDRGERRLRRGHRSLWRMAATRLVALPASLFVLATICFFLVSLMPGDPAVTIAGQNAAPEDIEAVRSRLGMDRSLWDQYTSYLGSILRGDLGQSYYSNQSVAEELFRRLPATLELIVLALALASVVGFGIGAFAAYHRGRPLDGAARTAVTVVQSIPDFVLALFFIYVGFYLLGIAAAPTGRLPIGETGFEPITGFVLIDGLLLGDAHILNSGIARLTLPVLTLGIVYSAYFAKTTRAALSAGLASRQVEFARACGLPERQVLRYAWLQGRPPIITYFAVLLGFLIGGAAIIETIFAWQGAGQWALQGILNKDVPIIQGFVLLTGTITIVIYLGLDLLLNAIDPRTKK</sequence>
<dbReference type="PANTHER" id="PTHR43163:SF6">
    <property type="entry name" value="DIPEPTIDE TRANSPORT SYSTEM PERMEASE PROTEIN DPPB-RELATED"/>
    <property type="match status" value="1"/>
</dbReference>
<dbReference type="CDD" id="cd06261">
    <property type="entry name" value="TM_PBP2"/>
    <property type="match status" value="1"/>
</dbReference>
<protein>
    <submittedName>
        <fullName evidence="10">ABC transporter permease</fullName>
    </submittedName>
</protein>
<comment type="subcellular location">
    <subcellularLocation>
        <location evidence="1 7">Cell membrane</location>
        <topology evidence="1 7">Multi-pass membrane protein</topology>
    </subcellularLocation>
</comment>
<dbReference type="EMBL" id="JBHLUH010000023">
    <property type="protein sequence ID" value="MFC0529039.1"/>
    <property type="molecule type" value="Genomic_DNA"/>
</dbReference>
<dbReference type="Proteomes" id="UP001589867">
    <property type="component" value="Unassembled WGS sequence"/>
</dbReference>
<feature type="region of interest" description="Disordered" evidence="8">
    <location>
        <begin position="1"/>
        <end position="35"/>
    </location>
</feature>
<evidence type="ECO:0000313" key="10">
    <source>
        <dbReference type="EMBL" id="MFC0529039.1"/>
    </source>
</evidence>
<dbReference type="SUPFAM" id="SSF161098">
    <property type="entry name" value="MetI-like"/>
    <property type="match status" value="1"/>
</dbReference>
<keyword evidence="5 7" id="KW-1133">Transmembrane helix</keyword>
<proteinExistence type="inferred from homology"/>
<feature type="transmembrane region" description="Helical" evidence="7">
    <location>
        <begin position="50"/>
        <end position="72"/>
    </location>
</feature>